<dbReference type="FunFam" id="2.60.260.20:FF:000013">
    <property type="entry name" value="DnaJ subfamily B member 11"/>
    <property type="match status" value="1"/>
</dbReference>
<dbReference type="CDD" id="cd10747">
    <property type="entry name" value="DnaJ_C"/>
    <property type="match status" value="1"/>
</dbReference>
<evidence type="ECO:0000259" key="3">
    <source>
        <dbReference type="PROSITE" id="PS50076"/>
    </source>
</evidence>
<evidence type="ECO:0000313" key="4">
    <source>
        <dbReference type="EMBL" id="KAK2080866.1"/>
    </source>
</evidence>
<dbReference type="GO" id="GO:0051082">
    <property type="term" value="F:unfolded protein binding"/>
    <property type="evidence" value="ECO:0007669"/>
    <property type="project" value="InterPro"/>
</dbReference>
<dbReference type="SUPFAM" id="SSF46565">
    <property type="entry name" value="Chaperone J-domain"/>
    <property type="match status" value="1"/>
</dbReference>
<dbReference type="Pfam" id="PF00226">
    <property type="entry name" value="DnaJ"/>
    <property type="match status" value="1"/>
</dbReference>
<dbReference type="PANTHER" id="PTHR24078:SF553">
    <property type="entry name" value="DNAJ HOMOLOG SUBFAMILY B MEMBER 5"/>
    <property type="match status" value="1"/>
</dbReference>
<dbReference type="InterPro" id="IPR001623">
    <property type="entry name" value="DnaJ_domain"/>
</dbReference>
<dbReference type="PRINTS" id="PR00625">
    <property type="entry name" value="JDOMAIN"/>
</dbReference>
<feature type="region of interest" description="Disordered" evidence="2">
    <location>
        <begin position="140"/>
        <end position="167"/>
    </location>
</feature>
<dbReference type="Gene3D" id="1.10.287.110">
    <property type="entry name" value="DnaJ domain"/>
    <property type="match status" value="1"/>
</dbReference>
<dbReference type="PANTHER" id="PTHR24078">
    <property type="entry name" value="DNAJ HOMOLOG SUBFAMILY C MEMBER"/>
    <property type="match status" value="1"/>
</dbReference>
<dbReference type="GO" id="GO:0051087">
    <property type="term" value="F:protein-folding chaperone binding"/>
    <property type="evidence" value="ECO:0007669"/>
    <property type="project" value="TreeGrafter"/>
</dbReference>
<dbReference type="GO" id="GO:0005829">
    <property type="term" value="C:cytosol"/>
    <property type="evidence" value="ECO:0007669"/>
    <property type="project" value="TreeGrafter"/>
</dbReference>
<dbReference type="SMART" id="SM00271">
    <property type="entry name" value="DnaJ"/>
    <property type="match status" value="1"/>
</dbReference>
<dbReference type="InterPro" id="IPR051339">
    <property type="entry name" value="DnaJ_subfamily_B"/>
</dbReference>
<gene>
    <name evidence="4" type="ORF">QBZ16_000720</name>
</gene>
<dbReference type="InterPro" id="IPR008971">
    <property type="entry name" value="HSP40/DnaJ_pept-bd"/>
</dbReference>
<dbReference type="AlphaFoldDB" id="A0AAD9MPC0"/>
<name>A0AAD9MPC0_PROWI</name>
<evidence type="ECO:0000256" key="1">
    <source>
        <dbReference type="ARBA" id="ARBA00023186"/>
    </source>
</evidence>
<protein>
    <recommendedName>
        <fullName evidence="3">J domain-containing protein</fullName>
    </recommendedName>
</protein>
<dbReference type="Gene3D" id="2.60.260.20">
    <property type="entry name" value="Urease metallochaperone UreE, N-terminal domain"/>
    <property type="match status" value="2"/>
</dbReference>
<evidence type="ECO:0000256" key="2">
    <source>
        <dbReference type="SAM" id="MobiDB-lite"/>
    </source>
</evidence>
<dbReference type="FunFam" id="2.60.260.20:FF:000002">
    <property type="entry name" value="Dnaj homolog subfamily b member"/>
    <property type="match status" value="1"/>
</dbReference>
<dbReference type="PROSITE" id="PS00636">
    <property type="entry name" value="DNAJ_1"/>
    <property type="match status" value="1"/>
</dbReference>
<reference evidence="4" key="1">
    <citation type="submission" date="2021-01" db="EMBL/GenBank/DDBJ databases">
        <authorList>
            <person name="Eckstrom K.M.E."/>
        </authorList>
    </citation>
    <scope>NUCLEOTIDE SEQUENCE</scope>
    <source>
        <strain evidence="4">UVCC 0001</strain>
    </source>
</reference>
<dbReference type="EMBL" id="JASFZW010000001">
    <property type="protein sequence ID" value="KAK2080866.1"/>
    <property type="molecule type" value="Genomic_DNA"/>
</dbReference>
<dbReference type="GO" id="GO:0006457">
    <property type="term" value="P:protein folding"/>
    <property type="evidence" value="ECO:0007669"/>
    <property type="project" value="InterPro"/>
</dbReference>
<dbReference type="InterPro" id="IPR018253">
    <property type="entry name" value="DnaJ_domain_CS"/>
</dbReference>
<dbReference type="InterPro" id="IPR036869">
    <property type="entry name" value="J_dom_sf"/>
</dbReference>
<organism evidence="4 5">
    <name type="scientific">Prototheca wickerhamii</name>
    <dbReference type="NCBI Taxonomy" id="3111"/>
    <lineage>
        <taxon>Eukaryota</taxon>
        <taxon>Viridiplantae</taxon>
        <taxon>Chlorophyta</taxon>
        <taxon>core chlorophytes</taxon>
        <taxon>Trebouxiophyceae</taxon>
        <taxon>Chlorellales</taxon>
        <taxon>Chlorellaceae</taxon>
        <taxon>Prototheca</taxon>
    </lineage>
</organism>
<dbReference type="Proteomes" id="UP001255856">
    <property type="component" value="Unassembled WGS sequence"/>
</dbReference>
<evidence type="ECO:0000313" key="5">
    <source>
        <dbReference type="Proteomes" id="UP001255856"/>
    </source>
</evidence>
<dbReference type="InterPro" id="IPR002939">
    <property type="entry name" value="DnaJ_C"/>
</dbReference>
<comment type="caution">
    <text evidence="4">The sequence shown here is derived from an EMBL/GenBank/DDBJ whole genome shotgun (WGS) entry which is preliminary data.</text>
</comment>
<keyword evidence="1" id="KW-0143">Chaperone</keyword>
<dbReference type="Pfam" id="PF01556">
    <property type="entry name" value="DnaJ_C"/>
    <property type="match status" value="1"/>
</dbReference>
<sequence>MRKNYYAVLGLARGCRDESEIKKAYHALAIKHHPDKAGSGRRESEERFQEIREAYENLIDARKRRAYELEFESQALGVSGAGLLYAAFASGLGECQPPRKRVHTFLAAQTSAWAGFSACSSAFQEAFGADLAEAGVFGRDEGEGLGPETPPATAPMPAASPVRPPKDPPVEVPLPCSLEELYQGVTKRLRIDRTTPERRSEVVAVRVLPGWGAGTRITLPERGDERPGRVPADIVFVVAERPHARFARRGRDLEYRCRIDLADALCGCELSVPTLDGRELPLLCSEVVRSGEQRRLRGEGMPAGLERGDLIVTFEVDFPARLDVEAKTAIRAALQGLAAAGR</sequence>
<dbReference type="PROSITE" id="PS50076">
    <property type="entry name" value="DNAJ_2"/>
    <property type="match status" value="1"/>
</dbReference>
<keyword evidence="5" id="KW-1185">Reference proteome</keyword>
<dbReference type="SUPFAM" id="SSF49493">
    <property type="entry name" value="HSP40/DnaJ peptide-binding domain"/>
    <property type="match status" value="2"/>
</dbReference>
<dbReference type="CDD" id="cd06257">
    <property type="entry name" value="DnaJ"/>
    <property type="match status" value="1"/>
</dbReference>
<proteinExistence type="predicted"/>
<accession>A0AAD9MPC0</accession>
<feature type="domain" description="J" evidence="3">
    <location>
        <begin position="4"/>
        <end position="71"/>
    </location>
</feature>